<reference evidence="1 2" key="1">
    <citation type="submission" date="2016-10" db="EMBL/GenBank/DDBJ databases">
        <authorList>
            <person name="de Groot N.N."/>
        </authorList>
    </citation>
    <scope>NUCLEOTIDE SEQUENCE [LARGE SCALE GENOMIC DNA]</scope>
    <source>
        <strain evidence="1 2">DSM 44908</strain>
    </source>
</reference>
<name>A0A1I0UA54_9NOCA</name>
<evidence type="ECO:0000313" key="2">
    <source>
        <dbReference type="Proteomes" id="UP000182054"/>
    </source>
</evidence>
<evidence type="ECO:0000313" key="1">
    <source>
        <dbReference type="EMBL" id="SFA60904.1"/>
    </source>
</evidence>
<accession>A0A1I0UA54</accession>
<sequence length="79" mass="8897">MHGRLRSPVVVGVVTRRRACPGGCGRVLRRSLFCCDRCITRLPQPTQRVVRAAAGKPAAAKVRVWADAAQHFERRFTRR</sequence>
<proteinExistence type="predicted"/>
<dbReference type="Proteomes" id="UP000182054">
    <property type="component" value="Unassembled WGS sequence"/>
</dbReference>
<protein>
    <submittedName>
        <fullName evidence="1">Uncharacterized protein</fullName>
    </submittedName>
</protein>
<dbReference type="EMBL" id="FOJN01000016">
    <property type="protein sequence ID" value="SFA60904.1"/>
    <property type="molecule type" value="Genomic_DNA"/>
</dbReference>
<gene>
    <name evidence="1" type="ORF">SAMN05444374_11660</name>
</gene>
<dbReference type="AlphaFoldDB" id="A0A1I0UA54"/>
<organism evidence="1 2">
    <name type="scientific">Rhodococcoides kroppenstedtii</name>
    <dbReference type="NCBI Taxonomy" id="293050"/>
    <lineage>
        <taxon>Bacteria</taxon>
        <taxon>Bacillati</taxon>
        <taxon>Actinomycetota</taxon>
        <taxon>Actinomycetes</taxon>
        <taxon>Mycobacteriales</taxon>
        <taxon>Nocardiaceae</taxon>
        <taxon>Rhodococcoides</taxon>
    </lineage>
</organism>